<keyword evidence="3" id="KW-1185">Reference proteome</keyword>
<sequence length="87" mass="9225">MGTKANYTAVGTQAPSVSLAFLPLARSITVDVARRQHVGHGPRRVKTGSARARPDSVVPAQVRQEVGEDQVSWHLGQDSVPAIDAVV</sequence>
<reference evidence="2 3" key="1">
    <citation type="submission" date="2020-07" db="EMBL/GenBank/DDBJ databases">
        <title>Metarhizium humberi genome.</title>
        <authorList>
            <person name="Lysoe E."/>
        </authorList>
    </citation>
    <scope>NUCLEOTIDE SEQUENCE [LARGE SCALE GENOMIC DNA]</scope>
    <source>
        <strain evidence="2 3">ESALQ1638</strain>
    </source>
</reference>
<name>A0A9P8SB02_9HYPO</name>
<accession>A0A9P8SB02</accession>
<dbReference type="Proteomes" id="UP000764110">
    <property type="component" value="Unassembled WGS sequence"/>
</dbReference>
<evidence type="ECO:0000256" key="1">
    <source>
        <dbReference type="SAM" id="MobiDB-lite"/>
    </source>
</evidence>
<organism evidence="2 3">
    <name type="scientific">Metarhizium humberi</name>
    <dbReference type="NCBI Taxonomy" id="2596975"/>
    <lineage>
        <taxon>Eukaryota</taxon>
        <taxon>Fungi</taxon>
        <taxon>Dikarya</taxon>
        <taxon>Ascomycota</taxon>
        <taxon>Pezizomycotina</taxon>
        <taxon>Sordariomycetes</taxon>
        <taxon>Hypocreomycetidae</taxon>
        <taxon>Hypocreales</taxon>
        <taxon>Clavicipitaceae</taxon>
        <taxon>Metarhizium</taxon>
    </lineage>
</organism>
<evidence type="ECO:0000313" key="3">
    <source>
        <dbReference type="Proteomes" id="UP000764110"/>
    </source>
</evidence>
<gene>
    <name evidence="2" type="ORF">MHUMG1_00193</name>
</gene>
<protein>
    <submittedName>
        <fullName evidence="2">Uncharacterized protein</fullName>
    </submittedName>
</protein>
<dbReference type="AlphaFoldDB" id="A0A9P8SB02"/>
<comment type="caution">
    <text evidence="2">The sequence shown here is derived from an EMBL/GenBank/DDBJ whole genome shotgun (WGS) entry which is preliminary data.</text>
</comment>
<evidence type="ECO:0000313" key="2">
    <source>
        <dbReference type="EMBL" id="KAH0601319.1"/>
    </source>
</evidence>
<feature type="compositionally biased region" description="Basic residues" evidence="1">
    <location>
        <begin position="37"/>
        <end position="46"/>
    </location>
</feature>
<proteinExistence type="predicted"/>
<dbReference type="EMBL" id="JACEFI010000001">
    <property type="protein sequence ID" value="KAH0601319.1"/>
    <property type="molecule type" value="Genomic_DNA"/>
</dbReference>
<feature type="region of interest" description="Disordered" evidence="1">
    <location>
        <begin position="37"/>
        <end position="58"/>
    </location>
</feature>